<feature type="region of interest" description="Disordered" evidence="1">
    <location>
        <begin position="1"/>
        <end position="24"/>
    </location>
</feature>
<accession>A0A6A6G0D5</accession>
<dbReference type="Pfam" id="PF20938">
    <property type="entry name" value="DUF2264_C"/>
    <property type="match status" value="1"/>
</dbReference>
<dbReference type="Proteomes" id="UP000799538">
    <property type="component" value="Unassembled WGS sequence"/>
</dbReference>
<dbReference type="InterPro" id="IPR016624">
    <property type="entry name" value="UCP014753"/>
</dbReference>
<feature type="domain" description="DUF2264" evidence="2">
    <location>
        <begin position="27"/>
        <end position="375"/>
    </location>
</feature>
<evidence type="ECO:0000259" key="2">
    <source>
        <dbReference type="Pfam" id="PF10022"/>
    </source>
</evidence>
<dbReference type="PANTHER" id="PTHR35339">
    <property type="entry name" value="LINALOOL DEHYDRATASE_ISOMERASE DOMAIN-CONTAINING PROTEIN"/>
    <property type="match status" value="1"/>
</dbReference>
<evidence type="ECO:0000313" key="4">
    <source>
        <dbReference type="EMBL" id="KAF2219196.1"/>
    </source>
</evidence>
<evidence type="ECO:0000313" key="5">
    <source>
        <dbReference type="Proteomes" id="UP000799538"/>
    </source>
</evidence>
<organism evidence="4 5">
    <name type="scientific">Elsinoe ampelina</name>
    <dbReference type="NCBI Taxonomy" id="302913"/>
    <lineage>
        <taxon>Eukaryota</taxon>
        <taxon>Fungi</taxon>
        <taxon>Dikarya</taxon>
        <taxon>Ascomycota</taxon>
        <taxon>Pezizomycotina</taxon>
        <taxon>Dothideomycetes</taxon>
        <taxon>Dothideomycetidae</taxon>
        <taxon>Myriangiales</taxon>
        <taxon>Elsinoaceae</taxon>
        <taxon>Elsinoe</taxon>
    </lineage>
</organism>
<evidence type="ECO:0000256" key="1">
    <source>
        <dbReference type="SAM" id="MobiDB-lite"/>
    </source>
</evidence>
<dbReference type="InterPro" id="IPR049349">
    <property type="entry name" value="DUF2264_N"/>
</dbReference>
<dbReference type="PANTHER" id="PTHR35339:SF4">
    <property type="entry name" value="LINALOOL DEHYDRATASE_ISOMERASE DOMAIN-CONTAINING PROTEIN"/>
    <property type="match status" value="1"/>
</dbReference>
<reference evidence="5" key="1">
    <citation type="journal article" date="2020" name="Stud. Mycol.">
        <title>101 Dothideomycetes genomes: A test case for predicting lifestyles and emergence of pathogens.</title>
        <authorList>
            <person name="Haridas S."/>
            <person name="Albert R."/>
            <person name="Binder M."/>
            <person name="Bloem J."/>
            <person name="LaButti K."/>
            <person name="Salamov A."/>
            <person name="Andreopoulos B."/>
            <person name="Baker S."/>
            <person name="Barry K."/>
            <person name="Bills G."/>
            <person name="Bluhm B."/>
            <person name="Cannon C."/>
            <person name="Castanera R."/>
            <person name="Culley D."/>
            <person name="Daum C."/>
            <person name="Ezra D."/>
            <person name="Gonzalez J."/>
            <person name="Henrissat B."/>
            <person name="Kuo A."/>
            <person name="Liang C."/>
            <person name="Lipzen A."/>
            <person name="Lutzoni F."/>
            <person name="Magnuson J."/>
            <person name="Mondo S."/>
            <person name="Nolan M."/>
            <person name="Ohm R."/>
            <person name="Pangilinan J."/>
            <person name="Park H.-J."/>
            <person name="Ramirez L."/>
            <person name="Alfaro M."/>
            <person name="Sun H."/>
            <person name="Tritt A."/>
            <person name="Yoshinaga Y."/>
            <person name="Zwiers L.-H."/>
            <person name="Turgeon B."/>
            <person name="Goodwin S."/>
            <person name="Spatafora J."/>
            <person name="Crous P."/>
            <person name="Grigoriev I."/>
        </authorList>
    </citation>
    <scope>NUCLEOTIDE SEQUENCE [LARGE SCALE GENOMIC DNA]</scope>
    <source>
        <strain evidence="5">CECT 20119</strain>
    </source>
</reference>
<gene>
    <name evidence="4" type="ORF">BDZ85DRAFT_47121</name>
</gene>
<dbReference type="AlphaFoldDB" id="A0A6A6G0D5"/>
<dbReference type="InterPro" id="IPR049237">
    <property type="entry name" value="DUF2264_C"/>
</dbReference>
<dbReference type="Pfam" id="PF10022">
    <property type="entry name" value="DUF2264"/>
    <property type="match status" value="1"/>
</dbReference>
<keyword evidence="5" id="KW-1185">Reference proteome</keyword>
<feature type="domain" description="DUF2264" evidence="3">
    <location>
        <begin position="383"/>
        <end position="649"/>
    </location>
</feature>
<name>A0A6A6G0D5_9PEZI</name>
<evidence type="ECO:0000259" key="3">
    <source>
        <dbReference type="Pfam" id="PF20938"/>
    </source>
</evidence>
<dbReference type="EMBL" id="ML992519">
    <property type="protein sequence ID" value="KAF2219196.1"/>
    <property type="molecule type" value="Genomic_DNA"/>
</dbReference>
<dbReference type="OrthoDB" id="5150166at2759"/>
<proteinExistence type="predicted"/>
<protein>
    <recommendedName>
        <fullName evidence="6">DUF2264 domain-containing protein</fullName>
    </recommendedName>
</protein>
<sequence>MTMPTIKVSEANQPSPSQAFSQNPLKTRDDVVAACAALLDPLEAGFSPDCALVRVGGTGTRFDETAAQIEGYARPLWGLAPLLAGGSKYEKSHLFVKGLASGTDPNGPEFWGNMEDLDQRMVESCPIGYTLAIAGKDFWDPLSEEQKQNVTAWIGSMNDKEMPNTNWLWFRVFANLGLKANGATYSQSRLDSDIVHLNTFYRGDGWSNDGPAGYTQMDYYSGSYAIQYLQLLYAKLAPDDAERAEEFKHRARLYALDFAHYMAPDGHLIPFGRSLTYRFATAAFWGALAFADVEPPAPLTWGMVKGFLLRNLRWWTRHPHIFQPNGMLNIGYTYPNYYLAENYNSPGSPYWAMLAFAPLALPASHPFWTSEEAPHPFTSGLLPAIKPLPHPLHIMVHKGGHTFLLSSGQKCHYPIKASQAKYGHFAYSASFGYSVPTGNQTLDQWVPESALAFSEDDGEVWKLRREVSDAEIVEKDGTPVLFSRMQPWKDVKVETWLVPPTDETPNWHIRVHKLVTGRDIQSAEGGFAIANTRVSDGRTLLAMGTEGQGENEGTLVEDTGSLIVSRAGVVGIAELLDNARKGEICNADANSNLIEPRTNLPMVVRNLKAGETAWFITAVFAIPGAVQRWEGTWRKAWEAKPAVPTWVEELMMSS</sequence>
<feature type="compositionally biased region" description="Polar residues" evidence="1">
    <location>
        <begin position="10"/>
        <end position="24"/>
    </location>
</feature>
<evidence type="ECO:0008006" key="6">
    <source>
        <dbReference type="Google" id="ProtNLM"/>
    </source>
</evidence>
<dbReference type="PIRSF" id="PIRSF014753">
    <property type="entry name" value="UCP014753"/>
    <property type="match status" value="1"/>
</dbReference>